<evidence type="ECO:0000313" key="2">
    <source>
        <dbReference type="Proteomes" id="UP000016930"/>
    </source>
</evidence>
<organism evidence="1 2">
    <name type="scientific">Ceriporiopsis subvermispora (strain B)</name>
    <name type="common">White-rot fungus</name>
    <name type="synonym">Gelatoporia subvermispora</name>
    <dbReference type="NCBI Taxonomy" id="914234"/>
    <lineage>
        <taxon>Eukaryota</taxon>
        <taxon>Fungi</taxon>
        <taxon>Dikarya</taxon>
        <taxon>Basidiomycota</taxon>
        <taxon>Agaricomycotina</taxon>
        <taxon>Agaricomycetes</taxon>
        <taxon>Polyporales</taxon>
        <taxon>Gelatoporiaceae</taxon>
        <taxon>Gelatoporia</taxon>
    </lineage>
</organism>
<gene>
    <name evidence="1" type="ORF">CERSUDRAFT_99947</name>
</gene>
<evidence type="ECO:0000313" key="1">
    <source>
        <dbReference type="EMBL" id="EMD31972.1"/>
    </source>
</evidence>
<dbReference type="HOGENOM" id="CLU_1618799_0_0_1"/>
<sequence length="164" mass="18290">MVPRRSPWEPRPVCRLQTRDAALNPLDLPDSCPTEPRIAFDPGGNRITVLADLDEKPDHARAPELNEARYEIPGRSPPGCRAPAYVSRVLHPNPIPISIVFPPRLSTSVQIKVILSPRAEPRQLAERYPSRGIVASNSLRPSSSLELRPLRRAVRGPRVRTYSS</sequence>
<proteinExistence type="predicted"/>
<protein>
    <submittedName>
        <fullName evidence="1">Uncharacterized protein</fullName>
    </submittedName>
</protein>
<accession>M2R162</accession>
<keyword evidence="2" id="KW-1185">Reference proteome</keyword>
<reference evidence="1 2" key="1">
    <citation type="journal article" date="2012" name="Proc. Natl. Acad. Sci. U.S.A.">
        <title>Comparative genomics of Ceriporiopsis subvermispora and Phanerochaete chrysosporium provide insight into selective ligninolysis.</title>
        <authorList>
            <person name="Fernandez-Fueyo E."/>
            <person name="Ruiz-Duenas F.J."/>
            <person name="Ferreira P."/>
            <person name="Floudas D."/>
            <person name="Hibbett D.S."/>
            <person name="Canessa P."/>
            <person name="Larrondo L.F."/>
            <person name="James T.Y."/>
            <person name="Seelenfreund D."/>
            <person name="Lobos S."/>
            <person name="Polanco R."/>
            <person name="Tello M."/>
            <person name="Honda Y."/>
            <person name="Watanabe T."/>
            <person name="Watanabe T."/>
            <person name="Ryu J.S."/>
            <person name="Kubicek C.P."/>
            <person name="Schmoll M."/>
            <person name="Gaskell J."/>
            <person name="Hammel K.E."/>
            <person name="St John F.J."/>
            <person name="Vanden Wymelenberg A."/>
            <person name="Sabat G."/>
            <person name="Splinter BonDurant S."/>
            <person name="Syed K."/>
            <person name="Yadav J.S."/>
            <person name="Doddapaneni H."/>
            <person name="Subramanian V."/>
            <person name="Lavin J.L."/>
            <person name="Oguiza J.A."/>
            <person name="Perez G."/>
            <person name="Pisabarro A.G."/>
            <person name="Ramirez L."/>
            <person name="Santoyo F."/>
            <person name="Master E."/>
            <person name="Coutinho P.M."/>
            <person name="Henrissat B."/>
            <person name="Lombard V."/>
            <person name="Magnuson J.K."/>
            <person name="Kuees U."/>
            <person name="Hori C."/>
            <person name="Igarashi K."/>
            <person name="Samejima M."/>
            <person name="Held B.W."/>
            <person name="Barry K.W."/>
            <person name="LaButti K.M."/>
            <person name="Lapidus A."/>
            <person name="Lindquist E.A."/>
            <person name="Lucas S.M."/>
            <person name="Riley R."/>
            <person name="Salamov A.A."/>
            <person name="Hoffmeister D."/>
            <person name="Schwenk D."/>
            <person name="Hadar Y."/>
            <person name="Yarden O."/>
            <person name="de Vries R.P."/>
            <person name="Wiebenga A."/>
            <person name="Stenlid J."/>
            <person name="Eastwood D."/>
            <person name="Grigoriev I.V."/>
            <person name="Berka R.M."/>
            <person name="Blanchette R.A."/>
            <person name="Kersten P."/>
            <person name="Martinez A.T."/>
            <person name="Vicuna R."/>
            <person name="Cullen D."/>
        </authorList>
    </citation>
    <scope>NUCLEOTIDE SEQUENCE [LARGE SCALE GENOMIC DNA]</scope>
    <source>
        <strain evidence="1 2">B</strain>
    </source>
</reference>
<dbReference type="EMBL" id="KB445814">
    <property type="protein sequence ID" value="EMD31972.1"/>
    <property type="molecule type" value="Genomic_DNA"/>
</dbReference>
<dbReference type="Proteomes" id="UP000016930">
    <property type="component" value="Unassembled WGS sequence"/>
</dbReference>
<dbReference type="AlphaFoldDB" id="M2R162"/>
<name>M2R162_CERS8</name>